<name>A0A061JCJ1_TRYRA</name>
<evidence type="ECO:0000313" key="2">
    <source>
        <dbReference type="EMBL" id="ESL11846.1"/>
    </source>
</evidence>
<comment type="caution">
    <text evidence="2">The sequence shown here is derived from an EMBL/GenBank/DDBJ whole genome shotgun (WGS) entry which is preliminary data.</text>
</comment>
<dbReference type="VEuPathDB" id="TriTrypDB:TRSC58_00395"/>
<protein>
    <submittedName>
        <fullName evidence="2">Uncharacterized protein</fullName>
    </submittedName>
</protein>
<organism evidence="2 3">
    <name type="scientific">Trypanosoma rangeli SC58</name>
    <dbReference type="NCBI Taxonomy" id="429131"/>
    <lineage>
        <taxon>Eukaryota</taxon>
        <taxon>Discoba</taxon>
        <taxon>Euglenozoa</taxon>
        <taxon>Kinetoplastea</taxon>
        <taxon>Metakinetoplastina</taxon>
        <taxon>Trypanosomatida</taxon>
        <taxon>Trypanosomatidae</taxon>
        <taxon>Trypanosoma</taxon>
        <taxon>Herpetosoma</taxon>
    </lineage>
</organism>
<keyword evidence="3" id="KW-1185">Reference proteome</keyword>
<feature type="compositionally biased region" description="Basic and acidic residues" evidence="1">
    <location>
        <begin position="356"/>
        <end position="375"/>
    </location>
</feature>
<proteinExistence type="predicted"/>
<dbReference type="Proteomes" id="UP000031737">
    <property type="component" value="Unassembled WGS sequence"/>
</dbReference>
<sequence length="375" mass="42030">MAHRLRPSTQGRHEAVLCVLCAGSHRHPRFQAVGDVAAEARQTHVPHQCAPRRQLRRNLLGGAAPKPFHGTTPELSGTCIPRELLQRCHRGRRSPPSFGIARLRRLQQRIATAVQSPNMQKTLLQLHANAVVCLPHHARILRPEAAPHPIQRRVHPQPAGLSVVQRRVRKAAQPRGLLHKTTPLAVPPPLQHNTTIRKWVAPRDRLLQVQRRHRAEQLLRGPGAAHGGKFLQHLLHQRRLRHGGAVRGGKRDKHPQRHCHRSWVCVRCQQRNLHASPRQGSPSGAEMDGEKRRRKGTRVGKQSQPRQNAAPQPPGPQSGAPLQSHTHTTTPTALRAPTQADCIYRTPVHTHTRKKTAAEQRPEEKGSKAHTRQDD</sequence>
<dbReference type="AlphaFoldDB" id="A0A061JCJ1"/>
<evidence type="ECO:0000256" key="1">
    <source>
        <dbReference type="SAM" id="MobiDB-lite"/>
    </source>
</evidence>
<reference evidence="2 3" key="1">
    <citation type="submission" date="2013-07" db="EMBL/GenBank/DDBJ databases">
        <authorList>
            <person name="Stoco P.H."/>
            <person name="Wagner G."/>
            <person name="Gerber A."/>
            <person name="Zaha A."/>
            <person name="Thompson C."/>
            <person name="Bartholomeu D.C."/>
            <person name="Luckemeyer D.D."/>
            <person name="Bahia D."/>
            <person name="Loreto E."/>
            <person name="Prestes E.B."/>
            <person name="Lima F.M."/>
            <person name="Rodrigues-Luiz G."/>
            <person name="Vallejo G.A."/>
            <person name="Filho J.F."/>
            <person name="Monteiro K.M."/>
            <person name="Tyler K.M."/>
            <person name="de Almeida L.G."/>
            <person name="Ortiz M.F."/>
            <person name="Siervo M.A."/>
            <person name="de Moraes M.H."/>
            <person name="Cunha O.L."/>
            <person name="Mendonca-Neto R."/>
            <person name="Silva R."/>
            <person name="Teixeira S.M."/>
            <person name="Murta S.M."/>
            <person name="Sincero T.C."/>
            <person name="Mendes T.A."/>
            <person name="Urmenyi T.P."/>
            <person name="Silva V.G."/>
            <person name="da Rocha W.D."/>
            <person name="Andersson B."/>
            <person name="Romanha A.J."/>
            <person name="Steindel M."/>
            <person name="de Vasconcelos A.T."/>
            <person name="Grisard E.C."/>
        </authorList>
    </citation>
    <scope>NUCLEOTIDE SEQUENCE [LARGE SCALE GENOMIC DNA]</scope>
    <source>
        <strain evidence="2 3">SC58</strain>
    </source>
</reference>
<dbReference type="EMBL" id="AUPL01000395">
    <property type="protein sequence ID" value="ESL11846.1"/>
    <property type="molecule type" value="Genomic_DNA"/>
</dbReference>
<gene>
    <name evidence="2" type="ORF">TRSC58_00395</name>
</gene>
<accession>A0A061JCJ1</accession>
<evidence type="ECO:0000313" key="3">
    <source>
        <dbReference type="Proteomes" id="UP000031737"/>
    </source>
</evidence>
<feature type="region of interest" description="Disordered" evidence="1">
    <location>
        <begin position="274"/>
        <end position="375"/>
    </location>
</feature>